<name>A0ACB9SR89_HOLOL</name>
<evidence type="ECO:0000313" key="1">
    <source>
        <dbReference type="EMBL" id="KAI4457643.1"/>
    </source>
</evidence>
<keyword evidence="2" id="KW-1185">Reference proteome</keyword>
<comment type="caution">
    <text evidence="1">The sequence shown here is derived from an EMBL/GenBank/DDBJ whole genome shotgun (WGS) entry which is preliminary data.</text>
</comment>
<protein>
    <submittedName>
        <fullName evidence="1">Endo-alpha-12-mannosidase</fullName>
    </submittedName>
</protein>
<sequence>MSYFLISTCLIDNNKYYKHGTTPAHRIQPLKKLTTETLFLDLIGNVEWRKNILKMKIERLSQNLQKSRSIIVNSKHPLRLNYNVHIFYYAWYANSKIDGQYRHWNHPYVENWRKESRKVYPSGTHAPPNDIGSNFYPSLGCYSSRETNILKQHMKLLQEADVGVIVLSWLPSKFVDSPHDILHTFFDIAAKHKLKVALHIEPYAGRNPINLQEYLRIFFKIFRNHTALYKIKKPLSQVELPVLYIYDSYLTPAVAWKELLGTKGNLSIRNTELDAIYIGLLAEPQHKYHIKKSQFDGFYTYFAANGFTYGSTWKNWKALSKFATESGLIFIPSVGPGYIDTQVRPWNSANIRHRRHGQYYEVAWKSAIDNNVNYISITSFNEWHEGTQIEPAQPKSEPTFTYLDYEPEGPDFYMNLTKWWITQFEKSLQ</sequence>
<dbReference type="EMBL" id="CM043021">
    <property type="protein sequence ID" value="KAI4457643.1"/>
    <property type="molecule type" value="Genomic_DNA"/>
</dbReference>
<dbReference type="Proteomes" id="UP001056778">
    <property type="component" value="Chromosome 7"/>
</dbReference>
<proteinExistence type="predicted"/>
<organism evidence="1 2">
    <name type="scientific">Holotrichia oblita</name>
    <name type="common">Chafer beetle</name>
    <dbReference type="NCBI Taxonomy" id="644536"/>
    <lineage>
        <taxon>Eukaryota</taxon>
        <taxon>Metazoa</taxon>
        <taxon>Ecdysozoa</taxon>
        <taxon>Arthropoda</taxon>
        <taxon>Hexapoda</taxon>
        <taxon>Insecta</taxon>
        <taxon>Pterygota</taxon>
        <taxon>Neoptera</taxon>
        <taxon>Endopterygota</taxon>
        <taxon>Coleoptera</taxon>
        <taxon>Polyphaga</taxon>
        <taxon>Scarabaeiformia</taxon>
        <taxon>Scarabaeidae</taxon>
        <taxon>Melolonthinae</taxon>
        <taxon>Holotrichia</taxon>
    </lineage>
</organism>
<reference evidence="1" key="1">
    <citation type="submission" date="2022-04" db="EMBL/GenBank/DDBJ databases">
        <title>Chromosome-scale genome assembly of Holotrichia oblita Faldermann.</title>
        <authorList>
            <person name="Rongchong L."/>
        </authorList>
    </citation>
    <scope>NUCLEOTIDE SEQUENCE</scope>
    <source>
        <strain evidence="1">81SQS9</strain>
    </source>
</reference>
<gene>
    <name evidence="1" type="ORF">MML48_7g00004497</name>
</gene>
<accession>A0ACB9SR89</accession>
<evidence type="ECO:0000313" key="2">
    <source>
        <dbReference type="Proteomes" id="UP001056778"/>
    </source>
</evidence>